<feature type="transmembrane region" description="Helical" evidence="6">
    <location>
        <begin position="256"/>
        <end position="287"/>
    </location>
</feature>
<proteinExistence type="predicted"/>
<evidence type="ECO:0000256" key="1">
    <source>
        <dbReference type="ARBA" id="ARBA00004651"/>
    </source>
</evidence>
<evidence type="ECO:0000256" key="4">
    <source>
        <dbReference type="ARBA" id="ARBA00022989"/>
    </source>
</evidence>
<keyword evidence="4 6" id="KW-1133">Transmembrane helix</keyword>
<dbReference type="GO" id="GO:0015658">
    <property type="term" value="F:branched-chain amino acid transmembrane transporter activity"/>
    <property type="evidence" value="ECO:0007669"/>
    <property type="project" value="InterPro"/>
</dbReference>
<dbReference type="PANTHER" id="PTHR30482">
    <property type="entry name" value="HIGH-AFFINITY BRANCHED-CHAIN AMINO ACID TRANSPORT SYSTEM PERMEASE"/>
    <property type="match status" value="1"/>
</dbReference>
<evidence type="ECO:0000256" key="2">
    <source>
        <dbReference type="ARBA" id="ARBA00022475"/>
    </source>
</evidence>
<comment type="subcellular location">
    <subcellularLocation>
        <location evidence="1">Cell membrane</location>
        <topology evidence="1">Multi-pass membrane protein</topology>
    </subcellularLocation>
</comment>
<keyword evidence="3 6" id="KW-0812">Transmembrane</keyword>
<feature type="transmembrane region" description="Helical" evidence="6">
    <location>
        <begin position="175"/>
        <end position="194"/>
    </location>
</feature>
<evidence type="ECO:0000313" key="7">
    <source>
        <dbReference type="EMBL" id="MCP1337858.1"/>
    </source>
</evidence>
<keyword evidence="2" id="KW-1003">Cell membrane</keyword>
<feature type="transmembrane region" description="Helical" evidence="6">
    <location>
        <begin position="299"/>
        <end position="321"/>
    </location>
</feature>
<gene>
    <name evidence="7" type="ORF">NJQ99_15660</name>
</gene>
<name>A0A9J6PP39_9PROT</name>
<evidence type="ECO:0000256" key="5">
    <source>
        <dbReference type="ARBA" id="ARBA00023136"/>
    </source>
</evidence>
<feature type="transmembrane region" description="Helical" evidence="6">
    <location>
        <begin position="127"/>
        <end position="146"/>
    </location>
</feature>
<feature type="transmembrane region" description="Helical" evidence="6">
    <location>
        <begin position="100"/>
        <end position="120"/>
    </location>
</feature>
<feature type="transmembrane region" description="Helical" evidence="6">
    <location>
        <begin position="23"/>
        <end position="42"/>
    </location>
</feature>
<evidence type="ECO:0000256" key="3">
    <source>
        <dbReference type="ARBA" id="ARBA00022692"/>
    </source>
</evidence>
<dbReference type="Pfam" id="PF02653">
    <property type="entry name" value="BPD_transp_2"/>
    <property type="match status" value="1"/>
</dbReference>
<accession>A0A9J6PP39</accession>
<comment type="caution">
    <text evidence="7">The sequence shown here is derived from an EMBL/GenBank/DDBJ whole genome shotgun (WGS) entry which is preliminary data.</text>
</comment>
<keyword evidence="5 6" id="KW-0472">Membrane</keyword>
<dbReference type="Proteomes" id="UP001055804">
    <property type="component" value="Unassembled WGS sequence"/>
</dbReference>
<evidence type="ECO:0000256" key="6">
    <source>
        <dbReference type="SAM" id="Phobius"/>
    </source>
</evidence>
<feature type="transmembrane region" description="Helical" evidence="6">
    <location>
        <begin position="75"/>
        <end position="94"/>
    </location>
</feature>
<feature type="transmembrane region" description="Helical" evidence="6">
    <location>
        <begin position="226"/>
        <end position="250"/>
    </location>
</feature>
<feature type="transmembrane region" description="Helical" evidence="6">
    <location>
        <begin position="48"/>
        <end position="68"/>
    </location>
</feature>
<keyword evidence="8" id="KW-1185">Reference proteome</keyword>
<dbReference type="RefSeq" id="WP_269333819.1">
    <property type="nucleotide sequence ID" value="NZ_JAMZFT010000004.1"/>
</dbReference>
<dbReference type="InterPro" id="IPR001851">
    <property type="entry name" value="ABC_transp_permease"/>
</dbReference>
<dbReference type="GO" id="GO:0005886">
    <property type="term" value="C:plasma membrane"/>
    <property type="evidence" value="ECO:0007669"/>
    <property type="project" value="UniProtKB-SubCell"/>
</dbReference>
<reference evidence="7" key="1">
    <citation type="submission" date="2022-06" db="EMBL/GenBank/DDBJ databases">
        <title>Isolation and Genomics of Futiania mangrovii gen. nov., sp. nov., a Rare and Metabolically-versatile member in the Class Alphaproteobacteria.</title>
        <authorList>
            <person name="Liu L."/>
            <person name="Huang W.-C."/>
            <person name="Pan J."/>
            <person name="Li J."/>
            <person name="Huang Y."/>
            <person name="Du H."/>
            <person name="Liu Y."/>
            <person name="Li M."/>
        </authorList>
    </citation>
    <scope>NUCLEOTIDE SEQUENCE</scope>
    <source>
        <strain evidence="7">FT118</strain>
    </source>
</reference>
<dbReference type="PANTHER" id="PTHR30482:SF20">
    <property type="entry name" value="HIGH-AFFINITY BRANCHED-CHAIN AMINO ACID TRANSPORT SYSTEM PERMEASE PROTEIN LIVM"/>
    <property type="match status" value="1"/>
</dbReference>
<evidence type="ECO:0000313" key="8">
    <source>
        <dbReference type="Proteomes" id="UP001055804"/>
    </source>
</evidence>
<organism evidence="7 8">
    <name type="scientific">Futiania mangrovi</name>
    <dbReference type="NCBI Taxonomy" id="2959716"/>
    <lineage>
        <taxon>Bacteria</taxon>
        <taxon>Pseudomonadati</taxon>
        <taxon>Pseudomonadota</taxon>
        <taxon>Alphaproteobacteria</taxon>
        <taxon>Futianiales</taxon>
        <taxon>Futianiaceae</taxon>
        <taxon>Futiania</taxon>
    </lineage>
</organism>
<sequence>MSTDPERSGPSGLMALPWLAHLIGRRTIFLAGLAAFAVWPLVFNPYLAYAANLALIYILLAVGLNFIIGFAGQLVFANGALMGIGAYCTGLLMYDGGWPFWLALPAGAILATVIGLLVALPALRLQGLYLALGTVAFTQFALWVFIHWEAVTYGNAGFVLPPVSFEAIGLGKDMGLYYLTLLLVVVFVAMAYRISRSRVGRAFIAVRESEVAAEALAIDLTVYKTVAYGVSALYAGLAGGLFTALLGVVVPESFNLFQIVLQFSMVIIGGLGSIAGAIIGAIALISLQELLRGFQEVQEIAFGALLLLTLLFFPGGIAAALKRWVPGWSETHHQDGGRRP</sequence>
<dbReference type="InterPro" id="IPR043428">
    <property type="entry name" value="LivM-like"/>
</dbReference>
<dbReference type="EMBL" id="JAMZFT010000004">
    <property type="protein sequence ID" value="MCP1337858.1"/>
    <property type="molecule type" value="Genomic_DNA"/>
</dbReference>
<dbReference type="AlphaFoldDB" id="A0A9J6PP39"/>
<dbReference type="CDD" id="cd06581">
    <property type="entry name" value="TM_PBP1_LivM_like"/>
    <property type="match status" value="1"/>
</dbReference>
<protein>
    <submittedName>
        <fullName evidence="7">Branched-chain amino acid ABC transporter permease</fullName>
    </submittedName>
</protein>